<keyword evidence="2 4" id="KW-0064">Aspartyl protease</keyword>
<dbReference type="PANTHER" id="PTHR47966:SF47">
    <property type="entry name" value="ENDOPEPTIDASE, PUTATIVE (AFU_ORTHOLOGUE AFUA_3G01220)-RELATED"/>
    <property type="match status" value="1"/>
</dbReference>
<dbReference type="InterPro" id="IPR001461">
    <property type="entry name" value="Aspartic_peptidase_A1"/>
</dbReference>
<dbReference type="InterPro" id="IPR001969">
    <property type="entry name" value="Aspartic_peptidase_AS"/>
</dbReference>
<evidence type="ECO:0000256" key="1">
    <source>
        <dbReference type="ARBA" id="ARBA00007447"/>
    </source>
</evidence>
<evidence type="ECO:0000256" key="2">
    <source>
        <dbReference type="ARBA" id="ARBA00022750"/>
    </source>
</evidence>
<protein>
    <submittedName>
        <fullName evidence="7">Acid protease</fullName>
    </submittedName>
</protein>
<gene>
    <name evidence="7" type="ORF">K444DRAFT_613139</name>
</gene>
<evidence type="ECO:0000256" key="3">
    <source>
        <dbReference type="PIRSR" id="PIRSR601461-1"/>
    </source>
</evidence>
<dbReference type="SUPFAM" id="SSF50630">
    <property type="entry name" value="Acid proteases"/>
    <property type="match status" value="1"/>
</dbReference>
<dbReference type="CDD" id="cd05471">
    <property type="entry name" value="pepsin_like"/>
    <property type="match status" value="1"/>
</dbReference>
<dbReference type="InterPro" id="IPR021109">
    <property type="entry name" value="Peptidase_aspartic_dom_sf"/>
</dbReference>
<dbReference type="GO" id="GO:0006508">
    <property type="term" value="P:proteolysis"/>
    <property type="evidence" value="ECO:0007669"/>
    <property type="project" value="UniProtKB-KW"/>
</dbReference>
<dbReference type="EMBL" id="KZ613813">
    <property type="protein sequence ID" value="PMD59539.1"/>
    <property type="molecule type" value="Genomic_DNA"/>
</dbReference>
<name>A0A2J6T932_9HELO</name>
<dbReference type="PROSITE" id="PS51767">
    <property type="entry name" value="PEPTIDASE_A1"/>
    <property type="match status" value="1"/>
</dbReference>
<dbReference type="GO" id="GO:0000324">
    <property type="term" value="C:fungal-type vacuole"/>
    <property type="evidence" value="ECO:0007669"/>
    <property type="project" value="TreeGrafter"/>
</dbReference>
<evidence type="ECO:0000256" key="4">
    <source>
        <dbReference type="RuleBase" id="RU000454"/>
    </source>
</evidence>
<dbReference type="RefSeq" id="XP_024736443.1">
    <property type="nucleotide sequence ID" value="XM_024880292.1"/>
</dbReference>
<evidence type="ECO:0000313" key="7">
    <source>
        <dbReference type="EMBL" id="PMD59539.1"/>
    </source>
</evidence>
<evidence type="ECO:0000256" key="5">
    <source>
        <dbReference type="SAM" id="Phobius"/>
    </source>
</evidence>
<dbReference type="InterPro" id="IPR034164">
    <property type="entry name" value="Pepsin-like_dom"/>
</dbReference>
<dbReference type="InterPro" id="IPR033121">
    <property type="entry name" value="PEPTIDASE_A1"/>
</dbReference>
<dbReference type="AlphaFoldDB" id="A0A2J6T932"/>
<dbReference type="PANTHER" id="PTHR47966">
    <property type="entry name" value="BETA-SITE APP-CLEAVING ENZYME, ISOFORM A-RELATED"/>
    <property type="match status" value="1"/>
</dbReference>
<keyword evidence="4 7" id="KW-0645">Protease</keyword>
<dbReference type="Gene3D" id="2.40.70.10">
    <property type="entry name" value="Acid Proteases"/>
    <property type="match status" value="2"/>
</dbReference>
<dbReference type="InParanoid" id="A0A2J6T932"/>
<dbReference type="Proteomes" id="UP000235371">
    <property type="component" value="Unassembled WGS sequence"/>
</dbReference>
<evidence type="ECO:0000313" key="8">
    <source>
        <dbReference type="Proteomes" id="UP000235371"/>
    </source>
</evidence>
<reference evidence="7 8" key="1">
    <citation type="submission" date="2016-04" db="EMBL/GenBank/DDBJ databases">
        <title>A degradative enzymes factory behind the ericoid mycorrhizal symbiosis.</title>
        <authorList>
            <consortium name="DOE Joint Genome Institute"/>
            <person name="Martino E."/>
            <person name="Morin E."/>
            <person name="Grelet G."/>
            <person name="Kuo A."/>
            <person name="Kohler A."/>
            <person name="Daghino S."/>
            <person name="Barry K."/>
            <person name="Choi C."/>
            <person name="Cichocki N."/>
            <person name="Clum A."/>
            <person name="Copeland A."/>
            <person name="Hainaut M."/>
            <person name="Haridas S."/>
            <person name="Labutti K."/>
            <person name="Lindquist E."/>
            <person name="Lipzen A."/>
            <person name="Khouja H.-R."/>
            <person name="Murat C."/>
            <person name="Ohm R."/>
            <person name="Olson A."/>
            <person name="Spatafora J."/>
            <person name="Veneault-Fourrey C."/>
            <person name="Henrissat B."/>
            <person name="Grigoriev I."/>
            <person name="Martin F."/>
            <person name="Perotto S."/>
        </authorList>
    </citation>
    <scope>NUCLEOTIDE SEQUENCE [LARGE SCALE GENOMIC DNA]</scope>
    <source>
        <strain evidence="7 8">E</strain>
    </source>
</reference>
<organism evidence="7 8">
    <name type="scientific">Hyaloscypha bicolor E</name>
    <dbReference type="NCBI Taxonomy" id="1095630"/>
    <lineage>
        <taxon>Eukaryota</taxon>
        <taxon>Fungi</taxon>
        <taxon>Dikarya</taxon>
        <taxon>Ascomycota</taxon>
        <taxon>Pezizomycotina</taxon>
        <taxon>Leotiomycetes</taxon>
        <taxon>Helotiales</taxon>
        <taxon>Hyaloscyphaceae</taxon>
        <taxon>Hyaloscypha</taxon>
        <taxon>Hyaloscypha bicolor</taxon>
    </lineage>
</organism>
<dbReference type="GO" id="GO:0004190">
    <property type="term" value="F:aspartic-type endopeptidase activity"/>
    <property type="evidence" value="ECO:0007669"/>
    <property type="project" value="UniProtKB-KW"/>
</dbReference>
<feature type="active site" evidence="3">
    <location>
        <position position="76"/>
    </location>
</feature>
<dbReference type="PRINTS" id="PR00792">
    <property type="entry name" value="PEPSIN"/>
</dbReference>
<proteinExistence type="inferred from homology"/>
<feature type="active site" evidence="3">
    <location>
        <position position="310"/>
    </location>
</feature>
<sequence length="473" mass="50660">MHSSIFPFISLCISTCAIKASELSHPRTLHLQRKASFNTTQLPSYSTQLTSWHTGYELTFQTEVTFGNQTLSVLVDTGSSDIWVLGPNWVCINDTSNATLPQEACTYGSQTYTPSTTFHEISDMYFGELLGAGRVSGLFGLEDVTLGGITVTSQHIGVVNTSSNFGDGVYTGIVGFGYPSMTSSHNGSIVNADNTTYSVNASTYNPLFNSMAQEGLVEEAYFSIALERTPFNATTGPGGYLTLGGLPPVSYNPKFATVPVEIAPLPTEITGGIANSRSWWAINISGIIFSPASNPHNTTTNSTTALAVVDTGNWFNYVDPETASGINDLFEPPGQWNMETSPITYTIDCNARAPNLGFTIGGQTFFHNGMDLVYRVGDGTCVSAVVSNEGVQLYGLTGVILGDTFLKNVVAVFDFGNNEMRFAERTEGRSNTSSISPPSPVSLMSAASSVTWHLLSLIVIATTSSVFFLVSFI</sequence>
<comment type="similarity">
    <text evidence="1 4">Belongs to the peptidase A1 family.</text>
</comment>
<dbReference type="Pfam" id="PF00026">
    <property type="entry name" value="Asp"/>
    <property type="match status" value="1"/>
</dbReference>
<dbReference type="STRING" id="1095630.A0A2J6T932"/>
<keyword evidence="5" id="KW-0812">Transmembrane</keyword>
<keyword evidence="5" id="KW-1133">Transmembrane helix</keyword>
<keyword evidence="4" id="KW-0378">Hydrolase</keyword>
<evidence type="ECO:0000259" key="6">
    <source>
        <dbReference type="PROSITE" id="PS51767"/>
    </source>
</evidence>
<keyword evidence="8" id="KW-1185">Reference proteome</keyword>
<dbReference type="PROSITE" id="PS00141">
    <property type="entry name" value="ASP_PROTEASE"/>
    <property type="match status" value="1"/>
</dbReference>
<dbReference type="OrthoDB" id="15189at2759"/>
<feature type="transmembrane region" description="Helical" evidence="5">
    <location>
        <begin position="450"/>
        <end position="472"/>
    </location>
</feature>
<accession>A0A2J6T932</accession>
<feature type="domain" description="Peptidase A1" evidence="6">
    <location>
        <begin position="60"/>
        <end position="423"/>
    </location>
</feature>
<dbReference type="GeneID" id="36588369"/>
<keyword evidence="5" id="KW-0472">Membrane</keyword>